<dbReference type="RefSeq" id="WP_052562913.1">
    <property type="nucleotide sequence ID" value="NZ_BAFN01000001.1"/>
</dbReference>
<keyword evidence="2" id="KW-1185">Reference proteome</keyword>
<comment type="caution">
    <text evidence="1">The sequence shown here is derived from an EMBL/GenBank/DDBJ whole genome shotgun (WGS) entry which is preliminary data.</text>
</comment>
<organism evidence="1 2">
    <name type="scientific">Candidatus Brocadia sinica JPN1</name>
    <dbReference type="NCBI Taxonomy" id="1197129"/>
    <lineage>
        <taxon>Bacteria</taxon>
        <taxon>Pseudomonadati</taxon>
        <taxon>Planctomycetota</taxon>
        <taxon>Candidatus Brocadiia</taxon>
        <taxon>Candidatus Brocadiales</taxon>
        <taxon>Candidatus Brocadiaceae</taxon>
        <taxon>Candidatus Brocadia</taxon>
    </lineage>
</organism>
<name>A0ABQ0JVR9_9BACT</name>
<dbReference type="Proteomes" id="UP000032309">
    <property type="component" value="Unassembled WGS sequence"/>
</dbReference>
<accession>A0ABQ0JVR9</accession>
<reference evidence="2" key="1">
    <citation type="journal article" date="2015" name="Genome Announc.">
        <title>Draft Genome Sequence of an Anaerobic Ammonium-Oxidizing Bacterium, "Candidatus Brocadia sinica".</title>
        <authorList>
            <person name="Oshiki M."/>
            <person name="Shinyako-Hata K."/>
            <person name="Satoh H."/>
            <person name="Okabe S."/>
        </authorList>
    </citation>
    <scope>NUCLEOTIDE SEQUENCE [LARGE SCALE GENOMIC DNA]</scope>
    <source>
        <strain evidence="2">JPN1</strain>
    </source>
</reference>
<dbReference type="EMBL" id="BAFN01000001">
    <property type="protein sequence ID" value="GAN32813.1"/>
    <property type="molecule type" value="Genomic_DNA"/>
</dbReference>
<sequence>MAEQIKSGQEILDEFFSQIGNIEGVDQDVAQTVLRLYQEGKLTNTNLSNDLSTIREKEEHET</sequence>
<evidence type="ECO:0000313" key="2">
    <source>
        <dbReference type="Proteomes" id="UP000032309"/>
    </source>
</evidence>
<proteinExistence type="predicted"/>
<protein>
    <submittedName>
        <fullName evidence="1">Uncharacterized protein</fullName>
    </submittedName>
</protein>
<gene>
    <name evidence="1" type="ORF">BROSI_A1328</name>
</gene>
<evidence type="ECO:0000313" key="1">
    <source>
        <dbReference type="EMBL" id="GAN32813.1"/>
    </source>
</evidence>